<name>A0AC35TPD3_9BILA</name>
<organism evidence="1 2">
    <name type="scientific">Rhabditophanes sp. KR3021</name>
    <dbReference type="NCBI Taxonomy" id="114890"/>
    <lineage>
        <taxon>Eukaryota</taxon>
        <taxon>Metazoa</taxon>
        <taxon>Ecdysozoa</taxon>
        <taxon>Nematoda</taxon>
        <taxon>Chromadorea</taxon>
        <taxon>Rhabditida</taxon>
        <taxon>Tylenchina</taxon>
        <taxon>Panagrolaimomorpha</taxon>
        <taxon>Strongyloidoidea</taxon>
        <taxon>Alloionematidae</taxon>
        <taxon>Rhabditophanes</taxon>
    </lineage>
</organism>
<evidence type="ECO:0000313" key="2">
    <source>
        <dbReference type="WBParaSite" id="RSKR_0000261000.1"/>
    </source>
</evidence>
<dbReference type="Proteomes" id="UP000095286">
    <property type="component" value="Unplaced"/>
</dbReference>
<protein>
    <submittedName>
        <fullName evidence="2">Lipase_3 domain-containing protein</fullName>
    </submittedName>
</protein>
<dbReference type="WBParaSite" id="RSKR_0000261000.1">
    <property type="protein sequence ID" value="RSKR_0000261000.1"/>
    <property type="gene ID" value="RSKR_0000261000"/>
</dbReference>
<proteinExistence type="predicted"/>
<accession>A0AC35TPD3</accession>
<evidence type="ECO:0000313" key="1">
    <source>
        <dbReference type="Proteomes" id="UP000095286"/>
    </source>
</evidence>
<sequence length="289" mass="31522">MLFLKAFTLLALFATASADYSDFVARNILWPMCAASYSNHPENCIANRLPNTKLIKQITVPCDSAKSDDCSGFIAVDSKEKAILVIFRGTEGFVQLLQEGTSEIFTAPVKFLGGGVSPYFFNAFNQVWFGGLKDVFLTVRNTNPTFKVWVTGHSLGGSMANIAAATIASNGYAAAANMLLVTMGEPRTGNAAFVKAYDALNIESYRITHKHDLVPHLPPKLVNLYGYEHHKTEVFYDDDMTPGADFKVCVGDDSDKCSSASLLDVSINDHLHYFNVQVLDYAASGCVSK</sequence>
<reference evidence="2" key="1">
    <citation type="submission" date="2016-11" db="UniProtKB">
        <authorList>
            <consortium name="WormBaseParasite"/>
        </authorList>
    </citation>
    <scope>IDENTIFICATION</scope>
    <source>
        <strain evidence="2">KR3021</strain>
    </source>
</reference>